<dbReference type="PANTHER" id="PTHR10742">
    <property type="entry name" value="FLAVIN MONOAMINE OXIDASE"/>
    <property type="match status" value="1"/>
</dbReference>
<dbReference type="InterPro" id="IPR036188">
    <property type="entry name" value="FAD/NAD-bd_sf"/>
</dbReference>
<evidence type="ECO:0000256" key="1">
    <source>
        <dbReference type="ARBA" id="ARBA00004814"/>
    </source>
</evidence>
<evidence type="ECO:0000313" key="8">
    <source>
        <dbReference type="EMBL" id="KPM49018.1"/>
    </source>
</evidence>
<comment type="pathway">
    <text evidence="1">Plant hormone metabolism; auxin biosynthesis.</text>
</comment>
<dbReference type="PATRIC" id="fig|1605367.3.peg.2900"/>
<dbReference type="EC" id="1.13.12.3" evidence="3"/>
<evidence type="ECO:0000256" key="2">
    <source>
        <dbReference type="ARBA" id="ARBA00005833"/>
    </source>
</evidence>
<organism evidence="8 9">
    <name type="scientific">Jiulongibacter sediminis</name>
    <dbReference type="NCBI Taxonomy" id="1605367"/>
    <lineage>
        <taxon>Bacteria</taxon>
        <taxon>Pseudomonadati</taxon>
        <taxon>Bacteroidota</taxon>
        <taxon>Cytophagia</taxon>
        <taxon>Cytophagales</taxon>
        <taxon>Leadbetterellaceae</taxon>
        <taxon>Jiulongibacter</taxon>
    </lineage>
</organism>
<name>A0A0P7C302_9BACT</name>
<gene>
    <name evidence="8" type="ORF">AFM12_07630</name>
</gene>
<dbReference type="SUPFAM" id="SSF51905">
    <property type="entry name" value="FAD/NAD(P)-binding domain"/>
    <property type="match status" value="1"/>
</dbReference>
<protein>
    <recommendedName>
        <fullName evidence="4">Tryptophan 2-monooxygenase</fullName>
        <ecNumber evidence="3">1.13.12.3</ecNumber>
    </recommendedName>
</protein>
<comment type="catalytic activity">
    <reaction evidence="6">
        <text>L-tryptophan + O2 = indole-3-acetamide + CO2 + H2O</text>
        <dbReference type="Rhea" id="RHEA:16165"/>
        <dbReference type="ChEBI" id="CHEBI:15377"/>
        <dbReference type="ChEBI" id="CHEBI:15379"/>
        <dbReference type="ChEBI" id="CHEBI:16031"/>
        <dbReference type="ChEBI" id="CHEBI:16526"/>
        <dbReference type="ChEBI" id="CHEBI:57912"/>
        <dbReference type="EC" id="1.13.12.3"/>
    </reaction>
</comment>
<feature type="domain" description="Amine oxidase" evidence="7">
    <location>
        <begin position="67"/>
        <end position="291"/>
    </location>
</feature>
<evidence type="ECO:0000313" key="9">
    <source>
        <dbReference type="Proteomes" id="UP000050454"/>
    </source>
</evidence>
<dbReference type="GO" id="GO:0050361">
    <property type="term" value="F:tryptophan 2-monooxygenase activity"/>
    <property type="evidence" value="ECO:0007669"/>
    <property type="project" value="UniProtKB-EC"/>
</dbReference>
<evidence type="ECO:0000256" key="6">
    <source>
        <dbReference type="ARBA" id="ARBA00047321"/>
    </source>
</evidence>
<dbReference type="InterPro" id="IPR050281">
    <property type="entry name" value="Flavin_monoamine_oxidase"/>
</dbReference>
<dbReference type="SUPFAM" id="SSF54373">
    <property type="entry name" value="FAD-linked reductases, C-terminal domain"/>
    <property type="match status" value="1"/>
</dbReference>
<dbReference type="InterPro" id="IPR002937">
    <property type="entry name" value="Amino_oxidase"/>
</dbReference>
<dbReference type="AlphaFoldDB" id="A0A0P7C302"/>
<dbReference type="EMBL" id="LGTQ01000006">
    <property type="protein sequence ID" value="KPM49018.1"/>
    <property type="molecule type" value="Genomic_DNA"/>
</dbReference>
<dbReference type="Gene3D" id="3.50.50.60">
    <property type="entry name" value="FAD/NAD(P)-binding domain"/>
    <property type="match status" value="1"/>
</dbReference>
<dbReference type="Proteomes" id="UP000050454">
    <property type="component" value="Unassembled WGS sequence"/>
</dbReference>
<evidence type="ECO:0000256" key="3">
    <source>
        <dbReference type="ARBA" id="ARBA00012535"/>
    </source>
</evidence>
<dbReference type="Pfam" id="PF01593">
    <property type="entry name" value="Amino_oxidase"/>
    <property type="match status" value="1"/>
</dbReference>
<dbReference type="PANTHER" id="PTHR10742:SF410">
    <property type="entry name" value="LYSINE-SPECIFIC HISTONE DEMETHYLASE 2"/>
    <property type="match status" value="1"/>
</dbReference>
<sequence>MKINPDFADFPIPLGAEWIETKTMTLGEIVNDDRVSIGLNFVEDDADYKFVRYSWFNFFEDYLLPSVRDKIRYQEVVQSIDYSGNEVKVSSSGGLFSADRVIISVPLKVLQEGGIFFQPALPANKSEAIQNATIWEGFKAFFEFSIPFYGDGFSVPVSPKESGQKIYYDAALGQDSNHHILGLFAVGEPARMLSQLSSEELKINVLAELDEVYNGQASAFYLKHTSQNWQSEPHIRGGYLSDHEDWRLVKELGKSINNKVYFAGGEYTDGEDWVSVHTAAQSARRAVEEMLS</sequence>
<dbReference type="GO" id="GO:0009851">
    <property type="term" value="P:auxin biosynthetic process"/>
    <property type="evidence" value="ECO:0007669"/>
    <property type="project" value="UniProtKB-KW"/>
</dbReference>
<evidence type="ECO:0000256" key="5">
    <source>
        <dbReference type="ARBA" id="ARBA00023070"/>
    </source>
</evidence>
<reference evidence="8 9" key="1">
    <citation type="submission" date="2015-07" db="EMBL/GenBank/DDBJ databases">
        <title>The draft genome sequence of Leadbetterella sp. JN14-9.</title>
        <authorList>
            <person name="Liu Y."/>
            <person name="Du J."/>
            <person name="Shao Z."/>
        </authorList>
    </citation>
    <scope>NUCLEOTIDE SEQUENCE [LARGE SCALE GENOMIC DNA]</scope>
    <source>
        <strain evidence="8 9">JN14-9</strain>
    </source>
</reference>
<comment type="caution">
    <text evidence="8">The sequence shown here is derived from an EMBL/GenBank/DDBJ whole genome shotgun (WGS) entry which is preliminary data.</text>
</comment>
<keyword evidence="5" id="KW-0073">Auxin biosynthesis</keyword>
<keyword evidence="9" id="KW-1185">Reference proteome</keyword>
<comment type="similarity">
    <text evidence="2">Belongs to the tryptophan 2-monooxygenase family.</text>
</comment>
<evidence type="ECO:0000259" key="7">
    <source>
        <dbReference type="Pfam" id="PF01593"/>
    </source>
</evidence>
<evidence type="ECO:0000256" key="4">
    <source>
        <dbReference type="ARBA" id="ARBA00017871"/>
    </source>
</evidence>
<accession>A0A0P7C302</accession>
<dbReference type="STRING" id="1605367.AFM12_07630"/>
<proteinExistence type="inferred from homology"/>